<sequence>MESKKPISFAAAAAAAAAAKPAPTPASGTSTPSAGSAPSASAPAPAPAPSAAGAAGKNGSNGAAAQSSPALGSQSPATSSAIATHDKAISSGGIDWVLGKHVKVVTQSDEVFEGQVYAYDVLMNCVSVTPAVTPSAYYSPSANNNGSNNGTVRPRYDFRILKINYIKDVTPIIPSSSPEQLGVASSPSIPTKSNNGSVVTSPNPESVDSNITNNIYSTVVPALGYIQLDKIQQREQQAIREAQVAAARIGVGVSSSAQDIFDALSKTLPCRWAKDSIVVMDEVIIAPPYEPENCKANASASYTLARVKKVVS</sequence>
<dbReference type="InterPro" id="IPR039683">
    <property type="entry name" value="Lsm12-like"/>
</dbReference>
<organism evidence="3 4">
    <name type="scientific">Podila minutissima</name>
    <dbReference type="NCBI Taxonomy" id="64525"/>
    <lineage>
        <taxon>Eukaryota</taxon>
        <taxon>Fungi</taxon>
        <taxon>Fungi incertae sedis</taxon>
        <taxon>Mucoromycota</taxon>
        <taxon>Mortierellomycotina</taxon>
        <taxon>Mortierellomycetes</taxon>
        <taxon>Mortierellales</taxon>
        <taxon>Mortierellaceae</taxon>
        <taxon>Podila</taxon>
    </lineage>
</organism>
<dbReference type="PROSITE" id="PS52001">
    <property type="entry name" value="AD"/>
    <property type="match status" value="1"/>
</dbReference>
<dbReference type="PANTHER" id="PTHR13542">
    <property type="entry name" value="LSM12 HOMOLOG"/>
    <property type="match status" value="1"/>
</dbReference>
<feature type="domain" description="AD" evidence="2">
    <location>
        <begin position="224"/>
        <end position="312"/>
    </location>
</feature>
<dbReference type="SMART" id="SM00995">
    <property type="entry name" value="AD"/>
    <property type="match status" value="1"/>
</dbReference>
<dbReference type="Pfam" id="PF09793">
    <property type="entry name" value="AD"/>
    <property type="match status" value="1"/>
</dbReference>
<keyword evidence="4" id="KW-1185">Reference proteome</keyword>
<evidence type="ECO:0000256" key="1">
    <source>
        <dbReference type="SAM" id="MobiDB-lite"/>
    </source>
</evidence>
<evidence type="ECO:0000259" key="2">
    <source>
        <dbReference type="PROSITE" id="PS52001"/>
    </source>
</evidence>
<dbReference type="Proteomes" id="UP000696485">
    <property type="component" value="Unassembled WGS sequence"/>
</dbReference>
<comment type="caution">
    <text evidence="3">The sequence shown here is derived from an EMBL/GenBank/DDBJ whole genome shotgun (WGS) entry which is preliminary data.</text>
</comment>
<evidence type="ECO:0000313" key="3">
    <source>
        <dbReference type="EMBL" id="KAF9337285.1"/>
    </source>
</evidence>
<proteinExistence type="predicted"/>
<dbReference type="AlphaFoldDB" id="A0A9P5SSC3"/>
<dbReference type="EMBL" id="JAAAUY010000031">
    <property type="protein sequence ID" value="KAF9337285.1"/>
    <property type="molecule type" value="Genomic_DNA"/>
</dbReference>
<reference evidence="3" key="1">
    <citation type="journal article" date="2020" name="Fungal Divers.">
        <title>Resolving the Mortierellaceae phylogeny through synthesis of multi-gene phylogenetics and phylogenomics.</title>
        <authorList>
            <person name="Vandepol N."/>
            <person name="Liber J."/>
            <person name="Desiro A."/>
            <person name="Na H."/>
            <person name="Kennedy M."/>
            <person name="Barry K."/>
            <person name="Grigoriev I.V."/>
            <person name="Miller A.N."/>
            <person name="O'Donnell K."/>
            <person name="Stajich J.E."/>
            <person name="Bonito G."/>
        </authorList>
    </citation>
    <scope>NUCLEOTIDE SEQUENCE</scope>
    <source>
        <strain evidence="3">NVP1</strain>
    </source>
</reference>
<dbReference type="InterPro" id="IPR019181">
    <property type="entry name" value="LSM12_ABD"/>
</dbReference>
<feature type="region of interest" description="Disordered" evidence="1">
    <location>
        <begin position="176"/>
        <end position="205"/>
    </location>
</feature>
<dbReference type="InterPro" id="IPR047574">
    <property type="entry name" value="AD"/>
</dbReference>
<name>A0A9P5SSC3_9FUNG</name>
<protein>
    <recommendedName>
        <fullName evidence="2">AD domain-containing protein</fullName>
    </recommendedName>
</protein>
<gene>
    <name evidence="3" type="ORF">BG006_005496</name>
</gene>
<feature type="compositionally biased region" description="Polar residues" evidence="1">
    <location>
        <begin position="71"/>
        <end position="82"/>
    </location>
</feature>
<feature type="compositionally biased region" description="Low complexity" evidence="1">
    <location>
        <begin position="10"/>
        <end position="70"/>
    </location>
</feature>
<feature type="region of interest" description="Disordered" evidence="1">
    <location>
        <begin position="1"/>
        <end position="83"/>
    </location>
</feature>
<evidence type="ECO:0000313" key="4">
    <source>
        <dbReference type="Proteomes" id="UP000696485"/>
    </source>
</evidence>
<accession>A0A9P5SSC3</accession>